<gene>
    <name evidence="6" type="ordered locus">Ornrh_0777</name>
</gene>
<dbReference type="CDD" id="cd17246">
    <property type="entry name" value="RMtype1_S_SonII-TRD2-CR2_like"/>
    <property type="match status" value="1"/>
</dbReference>
<dbReference type="GO" id="GO:0004519">
    <property type="term" value="F:endonuclease activity"/>
    <property type="evidence" value="ECO:0007669"/>
    <property type="project" value="UniProtKB-KW"/>
</dbReference>
<feature type="domain" description="Type I restriction modification DNA specificity" evidence="5">
    <location>
        <begin position="46"/>
        <end position="206"/>
    </location>
</feature>
<proteinExistence type="inferred from homology"/>
<dbReference type="HOGENOM" id="CLU_021095_10_1_10"/>
<dbReference type="InterPro" id="IPR000055">
    <property type="entry name" value="Restrct_endonuc_typeI_TRD"/>
</dbReference>
<protein>
    <submittedName>
        <fullName evidence="6">Restriction endonuclease S subunit</fullName>
    </submittedName>
</protein>
<dbReference type="EMBL" id="CP003283">
    <property type="protein sequence ID" value="AFL96975.1"/>
    <property type="molecule type" value="Genomic_DNA"/>
</dbReference>
<evidence type="ECO:0000256" key="1">
    <source>
        <dbReference type="ARBA" id="ARBA00010923"/>
    </source>
</evidence>
<comment type="similarity">
    <text evidence="1">Belongs to the type-I restriction system S methylase family.</text>
</comment>
<accession>I3ZZ41</accession>
<keyword evidence="6" id="KW-0540">Nuclease</keyword>
<dbReference type="GO" id="GO:0003677">
    <property type="term" value="F:DNA binding"/>
    <property type="evidence" value="ECO:0007669"/>
    <property type="project" value="UniProtKB-KW"/>
</dbReference>
<name>I3ZZ41_ORNRL</name>
<reference evidence="6 7" key="1">
    <citation type="submission" date="2012-06" db="EMBL/GenBank/DDBJ databases">
        <title>The complete genome of Ornithobacterium rhinotracheale DSM 15997.</title>
        <authorList>
            <consortium name="US DOE Joint Genome Institute (JGI-PGF)"/>
            <person name="Lucas S."/>
            <person name="Copeland A."/>
            <person name="Lapidus A."/>
            <person name="Goodwin L."/>
            <person name="Pitluck S."/>
            <person name="Peters L."/>
            <person name="Mikhailova N."/>
            <person name="Teshima H."/>
            <person name="Kyrpides N."/>
            <person name="Mavromatis K."/>
            <person name="Pagani I."/>
            <person name="Ivanova N."/>
            <person name="Ovchinnikova G."/>
            <person name="Zeytun A."/>
            <person name="Detter J.C."/>
            <person name="Han C."/>
            <person name="Land M."/>
            <person name="Hauser L."/>
            <person name="Markowitz V."/>
            <person name="Cheng J.-F."/>
            <person name="Hugenholtz P."/>
            <person name="Woyke T."/>
            <person name="Wu D."/>
            <person name="Lang E."/>
            <person name="Kopitz M."/>
            <person name="Brambilla E."/>
            <person name="Klenk H.-P."/>
            <person name="Eisen J.A."/>
        </authorList>
    </citation>
    <scope>NUCLEOTIDE SEQUENCE [LARGE SCALE GENOMIC DNA]</scope>
    <source>
        <strain evidence="7">ATCC 51463 / DSM 15997 / CCUG 23171 / LMG 9086</strain>
    </source>
</reference>
<dbReference type="Pfam" id="PF01420">
    <property type="entry name" value="Methylase_S"/>
    <property type="match status" value="2"/>
</dbReference>
<dbReference type="PATRIC" id="fig|867902.3.peg.757"/>
<dbReference type="REBASE" id="49122">
    <property type="entry name" value="S.Orh15997ORF776P"/>
</dbReference>
<keyword evidence="7" id="KW-1185">Reference proteome</keyword>
<sequence length="450" mass="51664">MKQTVDYKYLNFTQLSAIDSWSTYAILGKRLMYTNKYPFVEIGKFLKRNKTQVKIQNGVIYKRPTIKMNAKGITLRDEVDGINIGTKNQFRIKEGQFLLSKIDARNGAFGVVPKELDNGIITGNFWTFDVDYSKINPVYLTLLTGTKEFQKLSQSASVGTTNRNYLQEKLFLDFKIPLPSLAEQEAIVKAYQTKIQHAQNLEQQAQNLEQEIEKYLDDILGIKINNKKKITKGLQKVDYKLIDKWTLDDIFNKNIIQSEKYRLVKISELCSLITDGTHQTPKYFNEGVVFLSAKNVTQQTIDWDNIKYVSKEAHNEYCKRVKPEVNDILLAKNGTTGVAALVDREMEFSIYVSLALLKPIKDKVLPEFLLNLINSNFVKTQFNSRLIGIGVPNLHLGEIRNTLVPLPTMNIQIEITKQISIYKSNINNIKSKVETLKHQAEQEFEQAIFN</sequence>
<dbReference type="GeneID" id="71570577"/>
<evidence type="ECO:0000256" key="3">
    <source>
        <dbReference type="ARBA" id="ARBA00023125"/>
    </source>
</evidence>
<dbReference type="RefSeq" id="WP_014790576.1">
    <property type="nucleotide sequence ID" value="NC_018016.1"/>
</dbReference>
<dbReference type="AlphaFoldDB" id="I3ZZ41"/>
<dbReference type="GO" id="GO:0009307">
    <property type="term" value="P:DNA restriction-modification system"/>
    <property type="evidence" value="ECO:0007669"/>
    <property type="project" value="UniProtKB-KW"/>
</dbReference>
<evidence type="ECO:0000313" key="6">
    <source>
        <dbReference type="EMBL" id="AFL96975.1"/>
    </source>
</evidence>
<dbReference type="eggNOG" id="COG0732">
    <property type="taxonomic scope" value="Bacteria"/>
</dbReference>
<evidence type="ECO:0000256" key="4">
    <source>
        <dbReference type="SAM" id="Coils"/>
    </source>
</evidence>
<keyword evidence="6" id="KW-0255">Endonuclease</keyword>
<dbReference type="KEGG" id="orh:Ornrh_0777"/>
<dbReference type="InterPro" id="IPR052021">
    <property type="entry name" value="Type-I_RS_S_subunit"/>
</dbReference>
<evidence type="ECO:0000313" key="7">
    <source>
        <dbReference type="Proteomes" id="UP000006051"/>
    </source>
</evidence>
<feature type="coiled-coil region" evidence="4">
    <location>
        <begin position="181"/>
        <end position="225"/>
    </location>
</feature>
<dbReference type="STRING" id="867902.Ornrh_0777"/>
<evidence type="ECO:0000259" key="5">
    <source>
        <dbReference type="Pfam" id="PF01420"/>
    </source>
</evidence>
<keyword evidence="4" id="KW-0175">Coiled coil</keyword>
<feature type="domain" description="Type I restriction modification DNA specificity" evidence="5">
    <location>
        <begin position="260"/>
        <end position="433"/>
    </location>
</feature>
<feature type="coiled-coil region" evidence="4">
    <location>
        <begin position="419"/>
        <end position="446"/>
    </location>
</feature>
<keyword evidence="3" id="KW-0238">DNA-binding</keyword>
<dbReference type="PANTHER" id="PTHR30408:SF12">
    <property type="entry name" value="TYPE I RESTRICTION ENZYME MJAVIII SPECIFICITY SUBUNIT"/>
    <property type="match status" value="1"/>
</dbReference>
<dbReference type="InterPro" id="IPR044946">
    <property type="entry name" value="Restrct_endonuc_typeI_TRD_sf"/>
</dbReference>
<organism evidence="6 7">
    <name type="scientific">Ornithobacterium rhinotracheale (strain ATCC 51463 / DSM 15997 / CCUG 23171 / CIP 104009 / LMG 9086)</name>
    <dbReference type="NCBI Taxonomy" id="867902"/>
    <lineage>
        <taxon>Bacteria</taxon>
        <taxon>Pseudomonadati</taxon>
        <taxon>Bacteroidota</taxon>
        <taxon>Flavobacteriia</taxon>
        <taxon>Flavobacteriales</taxon>
        <taxon>Weeksellaceae</taxon>
        <taxon>Ornithobacterium</taxon>
    </lineage>
</organism>
<evidence type="ECO:0000256" key="2">
    <source>
        <dbReference type="ARBA" id="ARBA00022747"/>
    </source>
</evidence>
<dbReference type="Proteomes" id="UP000006051">
    <property type="component" value="Chromosome"/>
</dbReference>
<dbReference type="PANTHER" id="PTHR30408">
    <property type="entry name" value="TYPE-1 RESTRICTION ENZYME ECOKI SPECIFICITY PROTEIN"/>
    <property type="match status" value="1"/>
</dbReference>
<keyword evidence="2" id="KW-0680">Restriction system</keyword>
<dbReference type="Gene3D" id="3.90.220.20">
    <property type="entry name" value="DNA methylase specificity domains"/>
    <property type="match status" value="2"/>
</dbReference>
<keyword evidence="6" id="KW-0378">Hydrolase</keyword>
<dbReference type="GeneID" id="97259083"/>
<dbReference type="SUPFAM" id="SSF116734">
    <property type="entry name" value="DNA methylase specificity domain"/>
    <property type="match status" value="2"/>
</dbReference>